<evidence type="ECO:0000256" key="1">
    <source>
        <dbReference type="ARBA" id="ARBA00010928"/>
    </source>
</evidence>
<evidence type="ECO:0000259" key="3">
    <source>
        <dbReference type="Pfam" id="PF02894"/>
    </source>
</evidence>
<comment type="caution">
    <text evidence="4">The sequence shown here is derived from an EMBL/GenBank/DDBJ whole genome shotgun (WGS) entry which is preliminary data.</text>
</comment>
<gene>
    <name evidence="4" type="ORF">E1757_04765</name>
</gene>
<proteinExistence type="inferred from homology"/>
<dbReference type="InterPro" id="IPR051450">
    <property type="entry name" value="Gfo/Idh/MocA_Oxidoreductases"/>
</dbReference>
<feature type="domain" description="Gfo/Idh/MocA-like oxidoreductase N-terminal" evidence="2">
    <location>
        <begin position="6"/>
        <end position="133"/>
    </location>
</feature>
<keyword evidence="5" id="KW-1185">Reference proteome</keyword>
<dbReference type="PANTHER" id="PTHR43377">
    <property type="entry name" value="BILIVERDIN REDUCTASE A"/>
    <property type="match status" value="1"/>
</dbReference>
<organism evidence="4 5">
    <name type="scientific">Paenibacillus piri</name>
    <dbReference type="NCBI Taxonomy" id="2547395"/>
    <lineage>
        <taxon>Bacteria</taxon>
        <taxon>Bacillati</taxon>
        <taxon>Bacillota</taxon>
        <taxon>Bacilli</taxon>
        <taxon>Bacillales</taxon>
        <taxon>Paenibacillaceae</taxon>
        <taxon>Paenibacillus</taxon>
    </lineage>
</organism>
<accession>A0A4R5KVK0</accession>
<dbReference type="Pfam" id="PF01408">
    <property type="entry name" value="GFO_IDH_MocA"/>
    <property type="match status" value="1"/>
</dbReference>
<dbReference type="Gene3D" id="3.40.50.720">
    <property type="entry name" value="NAD(P)-binding Rossmann-like Domain"/>
    <property type="match status" value="1"/>
</dbReference>
<dbReference type="OrthoDB" id="9781031at2"/>
<reference evidence="4 5" key="1">
    <citation type="submission" date="2019-03" db="EMBL/GenBank/DDBJ databases">
        <title>This is whole genome sequence of Paenibacillus sp MS74 strain.</title>
        <authorList>
            <person name="Trinh H.N."/>
        </authorList>
    </citation>
    <scope>NUCLEOTIDE SEQUENCE [LARGE SCALE GENOMIC DNA]</scope>
    <source>
        <strain evidence="4 5">MS74</strain>
    </source>
</reference>
<dbReference type="GO" id="GO:0000166">
    <property type="term" value="F:nucleotide binding"/>
    <property type="evidence" value="ECO:0007669"/>
    <property type="project" value="InterPro"/>
</dbReference>
<evidence type="ECO:0000259" key="2">
    <source>
        <dbReference type="Pfam" id="PF01408"/>
    </source>
</evidence>
<protein>
    <submittedName>
        <fullName evidence="4">Gfo/Idh/MocA family oxidoreductase</fullName>
    </submittedName>
</protein>
<dbReference type="EMBL" id="SMRT01000002">
    <property type="protein sequence ID" value="TDF99178.1"/>
    <property type="molecule type" value="Genomic_DNA"/>
</dbReference>
<dbReference type="InterPro" id="IPR004104">
    <property type="entry name" value="Gfo/Idh/MocA-like_OxRdtase_C"/>
</dbReference>
<dbReference type="SUPFAM" id="SSF51735">
    <property type="entry name" value="NAD(P)-binding Rossmann-fold domains"/>
    <property type="match status" value="1"/>
</dbReference>
<dbReference type="SUPFAM" id="SSF55347">
    <property type="entry name" value="Glyceraldehyde-3-phosphate dehydrogenase-like, C-terminal domain"/>
    <property type="match status" value="1"/>
</dbReference>
<dbReference type="AlphaFoldDB" id="A0A4R5KVK0"/>
<evidence type="ECO:0000313" key="5">
    <source>
        <dbReference type="Proteomes" id="UP000295636"/>
    </source>
</evidence>
<name>A0A4R5KVK0_9BACL</name>
<dbReference type="PANTHER" id="PTHR43377:SF2">
    <property type="entry name" value="BINDING ROSSMANN FOLD OXIDOREDUCTASE, PUTATIVE (AFU_ORTHOLOGUE AFUA_4G00560)-RELATED"/>
    <property type="match status" value="1"/>
</dbReference>
<dbReference type="Proteomes" id="UP000295636">
    <property type="component" value="Unassembled WGS sequence"/>
</dbReference>
<sequence length="428" mass="48279">MSTRKKYAVVGTGGRAGFFYNAIARDFKETSELVAFCDVNQTRMNVANKKVGAFDVGPLPTYKSEHFDRMIEETKPDFVIVTTVDRTHHTYIIRAMELGCDVISEKPMTVDEVKCQQILDAVKRTGRQLRVTFNYRYSPHNTKIRELIADGVIGDVNSVHFEWLLNTKHGADYFRRWHRDKRNSGGLLVHKSTHHFDLVNFWLGTQPATVFALGDLMFYGRENAEKRGETKFYSRAHGSEYAKNDPFALHLEENDQLKAMYLDAEHEDGYYRDQSVFGDGINIEDTMGVMVKYRSNAILTYNLYAYAPWEGFRVSFNGTKGRIEMNVVEQSYVNSGGEQGLEGAVVGKKIIVHPLFDKPYEVEVEESAGGHGGGDPVLLNDLFGERTPDRFNRAASHVDGAMSILTGIAGNRSLRTGQAVQVAELVKF</sequence>
<dbReference type="InterPro" id="IPR036291">
    <property type="entry name" value="NAD(P)-bd_dom_sf"/>
</dbReference>
<feature type="domain" description="Gfo/Idh/MocA-like oxidoreductase C-terminal" evidence="3">
    <location>
        <begin position="145"/>
        <end position="422"/>
    </location>
</feature>
<dbReference type="Gene3D" id="3.30.360.10">
    <property type="entry name" value="Dihydrodipicolinate Reductase, domain 2"/>
    <property type="match status" value="1"/>
</dbReference>
<evidence type="ECO:0000313" key="4">
    <source>
        <dbReference type="EMBL" id="TDF99178.1"/>
    </source>
</evidence>
<dbReference type="InterPro" id="IPR000683">
    <property type="entry name" value="Gfo/Idh/MocA-like_OxRdtase_N"/>
</dbReference>
<dbReference type="RefSeq" id="WP_133225716.1">
    <property type="nucleotide sequence ID" value="NZ_SMRT01000002.1"/>
</dbReference>
<comment type="similarity">
    <text evidence="1">Belongs to the Gfo/Idh/MocA family.</text>
</comment>
<dbReference type="Pfam" id="PF02894">
    <property type="entry name" value="GFO_IDH_MocA_C"/>
    <property type="match status" value="1"/>
</dbReference>